<accession>A0A4P2VB39</accession>
<dbReference type="Pfam" id="PF13189">
    <property type="entry name" value="Cytidylate_kin2"/>
    <property type="match status" value="1"/>
</dbReference>
<protein>
    <submittedName>
        <fullName evidence="1">Cytidylate kinase</fullName>
        <ecNumber evidence="1">2.7.4.25</ecNumber>
    </submittedName>
</protein>
<dbReference type="KEGG" id="ccai:NAS2_0332"/>
<proteinExistence type="predicted"/>
<dbReference type="AlphaFoldDB" id="A0A4P2VB39"/>
<organism evidence="1 2">
    <name type="scientific">Conexivisphaera calida</name>
    <dbReference type="NCBI Taxonomy" id="1874277"/>
    <lineage>
        <taxon>Archaea</taxon>
        <taxon>Nitrososphaerota</taxon>
        <taxon>Conexivisphaeria</taxon>
        <taxon>Conexivisphaerales</taxon>
        <taxon>Conexivisphaeraceae</taxon>
        <taxon>Conexivisphaera</taxon>
    </lineage>
</organism>
<dbReference type="EC" id="2.7.4.25" evidence="1"/>
<evidence type="ECO:0000313" key="1">
    <source>
        <dbReference type="EMBL" id="BBE41724.1"/>
    </source>
</evidence>
<evidence type="ECO:0000313" key="2">
    <source>
        <dbReference type="Proteomes" id="UP000509448"/>
    </source>
</evidence>
<dbReference type="OrthoDB" id="31096at2157"/>
<dbReference type="EMBL" id="AP018732">
    <property type="protein sequence ID" value="BBE41724.1"/>
    <property type="molecule type" value="Genomic_DNA"/>
</dbReference>
<dbReference type="RefSeq" id="WP_174448033.1">
    <property type="nucleotide sequence ID" value="NZ_AP018732.1"/>
</dbReference>
<gene>
    <name evidence="1" type="ORF">NAS2_0332</name>
</gene>
<dbReference type="Proteomes" id="UP000509448">
    <property type="component" value="Chromosome"/>
</dbReference>
<reference evidence="1 2" key="1">
    <citation type="journal article" date="2019" name="ISME J.">
        <title>Isolation and characterization of a thermophilic sulfur- and iron-reducing thaumarchaeote from a terrestrial acidic hot spring.</title>
        <authorList>
            <person name="Kato S."/>
            <person name="Itoh T."/>
            <person name="Yuki M."/>
            <person name="Nagamori M."/>
            <person name="Ohnishi M."/>
            <person name="Uematsu K."/>
            <person name="Suzuki K."/>
            <person name="Takashina T."/>
            <person name="Ohkuma M."/>
        </authorList>
    </citation>
    <scope>NUCLEOTIDE SEQUENCE [LARGE SCALE GENOMIC DNA]</scope>
    <source>
        <strain evidence="1 2">NAS-02</strain>
    </source>
</reference>
<keyword evidence="1" id="KW-0418">Kinase</keyword>
<keyword evidence="1" id="KW-0808">Transferase</keyword>
<dbReference type="InterPro" id="IPR027417">
    <property type="entry name" value="P-loop_NTPase"/>
</dbReference>
<keyword evidence="2" id="KW-1185">Reference proteome</keyword>
<sequence>MRYVRSVVIAGMPASGKTTVARMVASRLNLNYVAGGDILREIARERGYRPEGDGWWDSDEGRRFLMERKGNPEFDREVDRRLKELILSGGYVATSYSMPWLLGPEVLKVWLNASPSARAARMAKRDGIPVEDARRIIEFRDGENAQLYRALYGYELAPDASVFHLIIDTESVPPVDVAELIALYARALWGASSETF</sequence>
<dbReference type="GeneID" id="55584150"/>
<name>A0A4P2VB39_9ARCH</name>
<dbReference type="GO" id="GO:0016301">
    <property type="term" value="F:kinase activity"/>
    <property type="evidence" value="ECO:0007669"/>
    <property type="project" value="UniProtKB-KW"/>
</dbReference>
<dbReference type="Gene3D" id="3.40.50.300">
    <property type="entry name" value="P-loop containing nucleotide triphosphate hydrolases"/>
    <property type="match status" value="1"/>
</dbReference>
<dbReference type="SUPFAM" id="SSF52540">
    <property type="entry name" value="P-loop containing nucleoside triphosphate hydrolases"/>
    <property type="match status" value="1"/>
</dbReference>